<dbReference type="EC" id="2.1.1.320" evidence="3"/>
<name>A0AAD3H830_9STRA</name>
<keyword evidence="4" id="KW-0489">Methyltransferase</keyword>
<evidence type="ECO:0000256" key="4">
    <source>
        <dbReference type="ARBA" id="ARBA00022603"/>
    </source>
</evidence>
<evidence type="ECO:0000256" key="8">
    <source>
        <dbReference type="PROSITE-ProRule" id="PRU00339"/>
    </source>
</evidence>
<evidence type="ECO:0000256" key="7">
    <source>
        <dbReference type="ARBA" id="ARBA00048612"/>
    </source>
</evidence>
<evidence type="ECO:0000256" key="6">
    <source>
        <dbReference type="ARBA" id="ARBA00023128"/>
    </source>
</evidence>
<dbReference type="SUPFAM" id="SSF48452">
    <property type="entry name" value="TPR-like"/>
    <property type="match status" value="1"/>
</dbReference>
<comment type="similarity">
    <text evidence="2">Belongs to the NDUFAF7 family.</text>
</comment>
<accession>A0AAD3H830</accession>
<dbReference type="InterPro" id="IPR011990">
    <property type="entry name" value="TPR-like_helical_dom_sf"/>
</dbReference>
<comment type="subcellular location">
    <subcellularLocation>
        <location evidence="1">Mitochondrion</location>
    </subcellularLocation>
</comment>
<dbReference type="Pfam" id="PF02636">
    <property type="entry name" value="Methyltransf_28"/>
    <property type="match status" value="1"/>
</dbReference>
<dbReference type="InterPro" id="IPR038375">
    <property type="entry name" value="NDUFAF7_sf"/>
</dbReference>
<comment type="catalytic activity">
    <reaction evidence="7">
        <text>L-arginyl-[protein] + 2 S-adenosyl-L-methionine = N(omega),N(omega)'-dimethyl-L-arginyl-[protein] + 2 S-adenosyl-L-homocysteine + 2 H(+)</text>
        <dbReference type="Rhea" id="RHEA:48108"/>
        <dbReference type="Rhea" id="RHEA-COMP:10532"/>
        <dbReference type="Rhea" id="RHEA-COMP:11992"/>
        <dbReference type="ChEBI" id="CHEBI:15378"/>
        <dbReference type="ChEBI" id="CHEBI:29965"/>
        <dbReference type="ChEBI" id="CHEBI:57856"/>
        <dbReference type="ChEBI" id="CHEBI:59789"/>
        <dbReference type="ChEBI" id="CHEBI:88221"/>
        <dbReference type="EC" id="2.1.1.320"/>
    </reaction>
</comment>
<dbReference type="Gene3D" id="3.40.50.12710">
    <property type="match status" value="1"/>
</dbReference>
<feature type="repeat" description="TPR" evidence="8">
    <location>
        <begin position="538"/>
        <end position="571"/>
    </location>
</feature>
<reference evidence="9 10" key="1">
    <citation type="journal article" date="2021" name="Sci. Rep.">
        <title>The genome of the diatom Chaetoceros tenuissimus carries an ancient integrated fragment of an extant virus.</title>
        <authorList>
            <person name="Hongo Y."/>
            <person name="Kimura K."/>
            <person name="Takaki Y."/>
            <person name="Yoshida Y."/>
            <person name="Baba S."/>
            <person name="Kobayashi G."/>
            <person name="Nagasaki K."/>
            <person name="Hano T."/>
            <person name="Tomaru Y."/>
        </authorList>
    </citation>
    <scope>NUCLEOTIDE SEQUENCE [LARGE SCALE GENOMIC DNA]</scope>
    <source>
        <strain evidence="9 10">NIES-3715</strain>
    </source>
</reference>
<dbReference type="InterPro" id="IPR019734">
    <property type="entry name" value="TPR_rpt"/>
</dbReference>
<keyword evidence="10" id="KW-1185">Reference proteome</keyword>
<dbReference type="Gene3D" id="1.25.40.10">
    <property type="entry name" value="Tetratricopeptide repeat domain"/>
    <property type="match status" value="1"/>
</dbReference>
<gene>
    <name evidence="9" type="ORF">CTEN210_10346</name>
</gene>
<dbReference type="GO" id="GO:0032259">
    <property type="term" value="P:methylation"/>
    <property type="evidence" value="ECO:0007669"/>
    <property type="project" value="UniProtKB-KW"/>
</dbReference>
<dbReference type="InterPro" id="IPR003788">
    <property type="entry name" value="NDUFAF7"/>
</dbReference>
<protein>
    <recommendedName>
        <fullName evidence="3">type II protein arginine methyltransferase</fullName>
        <ecNumber evidence="3">2.1.1.320</ecNumber>
    </recommendedName>
</protein>
<proteinExistence type="inferred from homology"/>
<dbReference type="Proteomes" id="UP001054902">
    <property type="component" value="Unassembled WGS sequence"/>
</dbReference>
<keyword evidence="5" id="KW-0808">Transferase</keyword>
<dbReference type="GO" id="GO:0035243">
    <property type="term" value="F:protein-arginine omega-N symmetric methyltransferase activity"/>
    <property type="evidence" value="ECO:0007669"/>
    <property type="project" value="UniProtKB-EC"/>
</dbReference>
<keyword evidence="6" id="KW-0496">Mitochondrion</keyword>
<evidence type="ECO:0000256" key="3">
    <source>
        <dbReference type="ARBA" id="ARBA00011935"/>
    </source>
</evidence>
<evidence type="ECO:0000313" key="10">
    <source>
        <dbReference type="Proteomes" id="UP001054902"/>
    </source>
</evidence>
<dbReference type="AlphaFoldDB" id="A0AAD3H830"/>
<comment type="caution">
    <text evidence="9">The sequence shown here is derived from an EMBL/GenBank/DDBJ whole genome shotgun (WGS) entry which is preliminary data.</text>
</comment>
<dbReference type="SUPFAM" id="SSF53335">
    <property type="entry name" value="S-adenosyl-L-methionine-dependent methyltransferases"/>
    <property type="match status" value="1"/>
</dbReference>
<evidence type="ECO:0000313" key="9">
    <source>
        <dbReference type="EMBL" id="GFH53870.1"/>
    </source>
</evidence>
<dbReference type="SMART" id="SM00028">
    <property type="entry name" value="TPR"/>
    <property type="match status" value="2"/>
</dbReference>
<evidence type="ECO:0000256" key="5">
    <source>
        <dbReference type="ARBA" id="ARBA00022679"/>
    </source>
</evidence>
<dbReference type="EMBL" id="BLLK01000047">
    <property type="protein sequence ID" value="GFH53870.1"/>
    <property type="molecule type" value="Genomic_DNA"/>
</dbReference>
<dbReference type="InterPro" id="IPR029063">
    <property type="entry name" value="SAM-dependent_MTases_sf"/>
</dbReference>
<dbReference type="PROSITE" id="PS50005">
    <property type="entry name" value="TPR"/>
    <property type="match status" value="1"/>
</dbReference>
<keyword evidence="8" id="KW-0802">TPR repeat</keyword>
<sequence>MNDTDANENEFVRLSQSPLFEMMNDFYSNVSIDAWKHGIVPSFVTQNTFIAHSYVQLILGYIQDLHQQNVLDTREPFYIIEVGGGSGRLSFYICNALKELQRRIERFLPFENIKYVLTDFCESNVSYWQTHSGLEQFVNENMLDFAQFDAVHDSKLKLKVSNVTLDKHSVVNPTCIIGNYVIDTLAQDSFRIEQGILKEGLVSVKKKDNADPQNVDAISNLIGSDHLCHLETEYKYNQVDAKEYYHTQVDPRDRTLLEAILKWYQSYFSKSNDDDKENQTRDILGCTPAPLPPDASILLPIGFIKAMRNLTDLSSSKTLFITGDKGILNPDRFRGLSDPHVAFHGSVSFMANFHAIQLYCLQRGGHCVLGDQDEVSIMANAFVFSDKDEIIDSIEIDGKQINDLNSKRNVQWLFLNDAFQDYINSFGPNEFYYFQKTLRDECQNPSLQSIISLLKLSHFDCKIFYKFRLDIINGIGKESDGIRGEFQNAIHKLWKNYYHMNETEDVAFELGRLFYGLFMYKEAIEFYQHSIDLCGRHFVTFQNMGMCYASLDDNENAKDYLRKAISLNPNYTKAIDFLERLENGGLDSVD</sequence>
<dbReference type="GO" id="GO:0005739">
    <property type="term" value="C:mitochondrion"/>
    <property type="evidence" value="ECO:0007669"/>
    <property type="project" value="UniProtKB-SubCell"/>
</dbReference>
<evidence type="ECO:0000256" key="1">
    <source>
        <dbReference type="ARBA" id="ARBA00004173"/>
    </source>
</evidence>
<organism evidence="9 10">
    <name type="scientific">Chaetoceros tenuissimus</name>
    <dbReference type="NCBI Taxonomy" id="426638"/>
    <lineage>
        <taxon>Eukaryota</taxon>
        <taxon>Sar</taxon>
        <taxon>Stramenopiles</taxon>
        <taxon>Ochrophyta</taxon>
        <taxon>Bacillariophyta</taxon>
        <taxon>Coscinodiscophyceae</taxon>
        <taxon>Chaetocerotophycidae</taxon>
        <taxon>Chaetocerotales</taxon>
        <taxon>Chaetocerotaceae</taxon>
        <taxon>Chaetoceros</taxon>
    </lineage>
</organism>
<dbReference type="Pfam" id="PF13181">
    <property type="entry name" value="TPR_8"/>
    <property type="match status" value="1"/>
</dbReference>
<evidence type="ECO:0000256" key="2">
    <source>
        <dbReference type="ARBA" id="ARBA00005891"/>
    </source>
</evidence>